<dbReference type="InterPro" id="IPR036397">
    <property type="entry name" value="RNaseH_sf"/>
</dbReference>
<dbReference type="EMBL" id="BSDS01000002">
    <property type="protein sequence ID" value="GLI39319.1"/>
    <property type="molecule type" value="Genomic_DNA"/>
</dbReference>
<proteinExistence type="predicted"/>
<dbReference type="InterPro" id="IPR050900">
    <property type="entry name" value="Transposase_IS3/IS150/IS904"/>
</dbReference>
<dbReference type="Gene3D" id="3.30.420.10">
    <property type="entry name" value="Ribonuclease H-like superfamily/Ribonuclease H"/>
    <property type="match status" value="1"/>
</dbReference>
<dbReference type="NCBIfam" id="NF033516">
    <property type="entry name" value="transpos_IS3"/>
    <property type="match status" value="1"/>
</dbReference>
<name>A0A9W6G1U1_9BACT</name>
<gene>
    <name evidence="2" type="ORF">GHYDROH2_28200</name>
</gene>
<dbReference type="GO" id="GO:0015074">
    <property type="term" value="P:DNA integration"/>
    <property type="evidence" value="ECO:0007669"/>
    <property type="project" value="InterPro"/>
</dbReference>
<dbReference type="Proteomes" id="UP001144352">
    <property type="component" value="Unassembled WGS sequence"/>
</dbReference>
<protein>
    <submittedName>
        <fullName evidence="2">Transposase</fullName>
    </submittedName>
</protein>
<reference evidence="2" key="1">
    <citation type="submission" date="2022-12" db="EMBL/GenBank/DDBJ databases">
        <title>Reference genome sequencing for broad-spectrum identification of bacterial and archaeal isolates by mass spectrometry.</title>
        <authorList>
            <person name="Sekiguchi Y."/>
            <person name="Tourlousse D.M."/>
        </authorList>
    </citation>
    <scope>NUCLEOTIDE SEQUENCE</scope>
    <source>
        <strain evidence="2">H2</strain>
    </source>
</reference>
<feature type="domain" description="Integrase catalytic" evidence="1">
    <location>
        <begin position="105"/>
        <end position="268"/>
    </location>
</feature>
<dbReference type="PANTHER" id="PTHR46889">
    <property type="entry name" value="TRANSPOSASE INSF FOR INSERTION SEQUENCE IS3B-RELATED"/>
    <property type="match status" value="1"/>
</dbReference>
<evidence type="ECO:0000313" key="3">
    <source>
        <dbReference type="Proteomes" id="UP001144352"/>
    </source>
</evidence>
<dbReference type="SUPFAM" id="SSF53098">
    <property type="entry name" value="Ribonuclease H-like"/>
    <property type="match status" value="1"/>
</dbReference>
<dbReference type="InterPro" id="IPR012337">
    <property type="entry name" value="RNaseH-like_sf"/>
</dbReference>
<dbReference type="Pfam" id="PF00665">
    <property type="entry name" value="rve"/>
    <property type="match status" value="1"/>
</dbReference>
<comment type="caution">
    <text evidence="2">The sequence shown here is derived from an EMBL/GenBank/DDBJ whole genome shotgun (WGS) entry which is preliminary data.</text>
</comment>
<dbReference type="InterPro" id="IPR025948">
    <property type="entry name" value="HTH-like_dom"/>
</dbReference>
<dbReference type="AlphaFoldDB" id="A0A9W6G1U1"/>
<dbReference type="PANTHER" id="PTHR46889:SF4">
    <property type="entry name" value="TRANSPOSASE INSO FOR INSERTION SEQUENCE ELEMENT IS911B-RELATED"/>
    <property type="match status" value="1"/>
</dbReference>
<dbReference type="GO" id="GO:0003676">
    <property type="term" value="F:nucleic acid binding"/>
    <property type="evidence" value="ECO:0007669"/>
    <property type="project" value="InterPro"/>
</dbReference>
<sequence>MMCRLYGVTRAGYYAWKCRGQSQRRLADEALGQKIETIHRKSRCLYGSPRVHDQLRKSGIRVGRKRVERLMRSRGLKARCARIYRLKPGVKKFFDSIPNHSYGIVPTGPDQVWAGDVTYLRAGGKWRYLAVVLDKFSRRIVGWAMSKWRDTDLTLRAFNNAVEHRKPQPGIIFHSDRGSEYCAYTFRDRLASLGFVQSMNRLGGKMTDNATMESFFHSMKAEGIHRTKFANTQALSNHIRSYLQFYNSKRTHSSLGYLSPEEYEWSMA</sequence>
<dbReference type="PROSITE" id="PS50994">
    <property type="entry name" value="INTEGRASE"/>
    <property type="match status" value="1"/>
</dbReference>
<dbReference type="Pfam" id="PF13276">
    <property type="entry name" value="HTH_21"/>
    <property type="match status" value="1"/>
</dbReference>
<dbReference type="Pfam" id="PF13683">
    <property type="entry name" value="rve_3"/>
    <property type="match status" value="1"/>
</dbReference>
<keyword evidence="3" id="KW-1185">Reference proteome</keyword>
<evidence type="ECO:0000259" key="1">
    <source>
        <dbReference type="PROSITE" id="PS50994"/>
    </source>
</evidence>
<accession>A0A9W6G1U1</accession>
<dbReference type="InterPro" id="IPR001584">
    <property type="entry name" value="Integrase_cat-core"/>
</dbReference>
<dbReference type="InterPro" id="IPR048020">
    <property type="entry name" value="Transpos_IS3"/>
</dbReference>
<organism evidence="2 3">
    <name type="scientific">Geobacter hydrogenophilus</name>
    <dbReference type="NCBI Taxonomy" id="40983"/>
    <lineage>
        <taxon>Bacteria</taxon>
        <taxon>Pseudomonadati</taxon>
        <taxon>Thermodesulfobacteriota</taxon>
        <taxon>Desulfuromonadia</taxon>
        <taxon>Geobacterales</taxon>
        <taxon>Geobacteraceae</taxon>
        <taxon>Geobacter</taxon>
    </lineage>
</organism>
<evidence type="ECO:0000313" key="2">
    <source>
        <dbReference type="EMBL" id="GLI39319.1"/>
    </source>
</evidence>